<dbReference type="RefSeq" id="WP_014700474.1">
    <property type="nucleotide sequence ID" value="NC_017845.1"/>
</dbReference>
<dbReference type="GO" id="GO:0008168">
    <property type="term" value="F:methyltransferase activity"/>
    <property type="evidence" value="ECO:0007669"/>
    <property type="project" value="UniProtKB-KW"/>
</dbReference>
<name>A0A0H3I6U3_PECPM</name>
<protein>
    <submittedName>
        <fullName evidence="3">S-adenosyl-L-methionine:benzoic acid/salicylic acid carboxyl methyltransferase</fullName>
    </submittedName>
</protein>
<dbReference type="PATRIC" id="fig|1166016.3.peg.2893"/>
<dbReference type="Pfam" id="PF03492">
    <property type="entry name" value="Methyltransf_7"/>
    <property type="match status" value="1"/>
</dbReference>
<reference evidence="4" key="4">
    <citation type="submission" date="2024-05" db="EMBL/GenBank/DDBJ databases">
        <title>Identification of Pectobacterium versatile causing blackleg of potato from New York State with a whole genome sequencing approach.</title>
        <authorList>
            <person name="Ma X."/>
            <person name="Swingle B."/>
        </authorList>
    </citation>
    <scope>NUCLEOTIDE SEQUENCE</scope>
    <source>
        <strain evidence="4">NY1588A</strain>
    </source>
</reference>
<dbReference type="Gene3D" id="3.40.50.150">
    <property type="entry name" value="Vaccinia Virus protein VP39"/>
    <property type="match status" value="1"/>
</dbReference>
<reference evidence="3" key="2">
    <citation type="submission" date="2012-03" db="EMBL/GenBank/DDBJ databases">
        <authorList>
            <person name="Koskinen P."/>
            <person name="Laine P."/>
            <person name="Niemi O."/>
            <person name="Nykyri J."/>
            <person name="Harjunpaa H."/>
            <person name="Auvinen P."/>
            <person name="Paulin L."/>
            <person name="Pirhonen M."/>
            <person name="Palva T."/>
            <person name="Holm L."/>
        </authorList>
    </citation>
    <scope>NUCLEOTIDE SEQUENCE</scope>
    <source>
        <strain evidence="3">SCC3193</strain>
    </source>
</reference>
<keyword evidence="2" id="KW-0460">Magnesium</keyword>
<evidence type="ECO:0000313" key="4">
    <source>
        <dbReference type="EMBL" id="MBI0554039.1"/>
    </source>
</evidence>
<keyword evidence="1" id="KW-0479">Metal-binding</keyword>
<dbReference type="EMBL" id="CP003415">
    <property type="protein sequence ID" value="AFI90935.1"/>
    <property type="molecule type" value="Genomic_DNA"/>
</dbReference>
<dbReference type="EMBL" id="WABS01000008">
    <property type="protein sequence ID" value="MBI0554039.1"/>
    <property type="molecule type" value="Genomic_DNA"/>
</dbReference>
<organism evidence="3 5">
    <name type="scientific">Pectobacterium parmentieri</name>
    <dbReference type="NCBI Taxonomy" id="1905730"/>
    <lineage>
        <taxon>Bacteria</taxon>
        <taxon>Pseudomonadati</taxon>
        <taxon>Pseudomonadota</taxon>
        <taxon>Gammaproteobacteria</taxon>
        <taxon>Enterobacterales</taxon>
        <taxon>Pectobacteriaceae</taxon>
        <taxon>Pectobacterium</taxon>
    </lineage>
</organism>
<dbReference type="Proteomes" id="UP001194579">
    <property type="component" value="Unassembled WGS sequence"/>
</dbReference>
<evidence type="ECO:0000313" key="5">
    <source>
        <dbReference type="Proteomes" id="UP000008044"/>
    </source>
</evidence>
<dbReference type="HOGENOM" id="CLU_019628_0_0_6"/>
<dbReference type="GO" id="GO:0032259">
    <property type="term" value="P:methylation"/>
    <property type="evidence" value="ECO:0007669"/>
    <property type="project" value="UniProtKB-KW"/>
</dbReference>
<evidence type="ECO:0000256" key="2">
    <source>
        <dbReference type="ARBA" id="ARBA00022842"/>
    </source>
</evidence>
<evidence type="ECO:0000256" key="1">
    <source>
        <dbReference type="ARBA" id="ARBA00022723"/>
    </source>
</evidence>
<keyword evidence="6" id="KW-1185">Reference proteome</keyword>
<keyword evidence="3" id="KW-0489">Methyltransferase</keyword>
<dbReference type="GO" id="GO:0046872">
    <property type="term" value="F:metal ion binding"/>
    <property type="evidence" value="ECO:0007669"/>
    <property type="project" value="UniProtKB-KW"/>
</dbReference>
<dbReference type="AlphaFoldDB" id="A0A0H3I6U3"/>
<evidence type="ECO:0000313" key="3">
    <source>
        <dbReference type="EMBL" id="AFI90935.1"/>
    </source>
</evidence>
<reference evidence="6" key="3">
    <citation type="submission" date="2023-07" db="EMBL/GenBank/DDBJ databases">
        <title>Identification of Pectobacterium versatile causing blackleg of potato from New York State with a whole genome sequencing approach.</title>
        <authorList>
            <person name="Ma X."/>
            <person name="Swingle B."/>
        </authorList>
    </citation>
    <scope>NUCLEOTIDE SEQUENCE [LARGE SCALE GENOMIC DNA]</scope>
    <source>
        <strain evidence="6">NY1588A</strain>
    </source>
</reference>
<dbReference type="Gene3D" id="1.10.1200.270">
    <property type="entry name" value="Methyltransferase, alpha-helical capping domain"/>
    <property type="match status" value="1"/>
</dbReference>
<evidence type="ECO:0000313" key="6">
    <source>
        <dbReference type="Proteomes" id="UP001194579"/>
    </source>
</evidence>
<dbReference type="eggNOG" id="COG2230">
    <property type="taxonomic scope" value="Bacteria"/>
</dbReference>
<sequence>MEDSVYCQGIMESRGIYNQHAKVQASGNFFAMPILDGIVDDMSVFIEGKYISIADYGSSQGKNSLLPIGKIIHSIRSRFPSHPIFVMHTDQINNDYSTLFNVLENDSESYTSHKDVFYCAIGRSFYSPILPSNSILLGWSAYAAMWLSYVSINQWDHIVPYKTSSNIQRQLAQQGEQDWRRFLAARATELQVGGKLVLLLAGIDNENRSGFDVIIDNAAQVLDEMVIDGYFSSDERAVMKIATYMRRSEEVLAPFTHQISYCGLRVVHFSVDVLSDPAWQHYLAHNDVKEMAAQQVSFFRSTFMPSLLSALEITYSAIALQNITRIFEEKLTERCASCPVPMEQRAQILVLEKIES</sequence>
<proteinExistence type="predicted"/>
<dbReference type="Proteomes" id="UP000008044">
    <property type="component" value="Chromosome"/>
</dbReference>
<dbReference type="OMA" id="SWAIQWL"/>
<dbReference type="InterPro" id="IPR029063">
    <property type="entry name" value="SAM-dependent_MTases_sf"/>
</dbReference>
<keyword evidence="3" id="KW-0808">Transferase</keyword>
<dbReference type="PANTHER" id="PTHR31009">
    <property type="entry name" value="S-ADENOSYL-L-METHIONINE:CARBOXYL METHYLTRANSFERASE FAMILY PROTEIN"/>
    <property type="match status" value="1"/>
</dbReference>
<reference evidence="3 5" key="1">
    <citation type="journal article" date="2012" name="J. Bacteriol.">
        <title>Genome sequence of Pectobacterium sp. strain SCC3193.</title>
        <authorList>
            <person name="Koskinen J.P."/>
            <person name="Laine P."/>
            <person name="Niemi O."/>
            <person name="Nykyri J."/>
            <person name="Harjunpaa H."/>
            <person name="Auvinen P."/>
            <person name="Paulin L."/>
            <person name="Pirhonen M."/>
            <person name="Palva T."/>
            <person name="Holm L."/>
        </authorList>
    </citation>
    <scope>NUCLEOTIDE SEQUENCE [LARGE SCALE GENOMIC DNA]</scope>
    <source>
        <strain evidence="3 5">SCC3193</strain>
    </source>
</reference>
<gene>
    <name evidence="3" type="ordered locus">W5S_2852</name>
    <name evidence="4" type="ORF">F6Q06_05960</name>
</gene>
<dbReference type="STRING" id="1905730.W5S_2852"/>
<accession>A0A0H3I6U3</accession>
<dbReference type="InterPro" id="IPR042086">
    <property type="entry name" value="MeTrfase_capping"/>
</dbReference>
<dbReference type="SUPFAM" id="SSF53335">
    <property type="entry name" value="S-adenosyl-L-methionine-dependent methyltransferases"/>
    <property type="match status" value="1"/>
</dbReference>
<dbReference type="KEGG" id="pec:W5S_2852"/>
<dbReference type="InterPro" id="IPR005299">
    <property type="entry name" value="MeTrfase_7"/>
</dbReference>